<comment type="subcellular location">
    <subcellularLocation>
        <location evidence="1">Vacuole membrane</location>
        <topology evidence="1">Multi-pass membrane protein</topology>
    </subcellularLocation>
</comment>
<dbReference type="InterPro" id="IPR004331">
    <property type="entry name" value="SPX_dom"/>
</dbReference>
<evidence type="ECO:0000259" key="6">
    <source>
        <dbReference type="PROSITE" id="PS51382"/>
    </source>
</evidence>
<dbReference type="AlphaFoldDB" id="A0A177WC96"/>
<evidence type="ECO:0000256" key="1">
    <source>
        <dbReference type="ARBA" id="ARBA00004128"/>
    </source>
</evidence>
<dbReference type="STRING" id="403673.A0A177WC96"/>
<dbReference type="GO" id="GO:0006799">
    <property type="term" value="P:polyphosphate biosynthetic process"/>
    <property type="evidence" value="ECO:0007669"/>
    <property type="project" value="UniProtKB-ARBA"/>
</dbReference>
<protein>
    <recommendedName>
        <fullName evidence="6">SPX domain-containing protein</fullName>
    </recommendedName>
</protein>
<accession>A0A177WC96</accession>
<keyword evidence="4" id="KW-1133">Transmembrane helix</keyword>
<proteinExistence type="predicted"/>
<keyword evidence="2" id="KW-0926">Vacuole</keyword>
<gene>
    <name evidence="7" type="ORF">BDEG_21444</name>
</gene>
<dbReference type="OrthoDB" id="6493944at2759"/>
<dbReference type="Proteomes" id="UP000077115">
    <property type="component" value="Unassembled WGS sequence"/>
</dbReference>
<evidence type="ECO:0000256" key="4">
    <source>
        <dbReference type="ARBA" id="ARBA00022989"/>
    </source>
</evidence>
<dbReference type="VEuPathDB" id="FungiDB:BDEG_21444"/>
<sequence>MKFGTQLTNALNPEWKFYYLLLVVHSDDYDELKHLLKTGTADAQFSEKHEAVFVEALERELEKVNSFCQIKADELSRRVQHCETSVDAVIKSSEAEGTEIDDGRFQLVEDEISRITIEVGELSKFVRLNYSGFLKLWNGL</sequence>
<keyword evidence="3" id="KW-0812">Transmembrane</keyword>
<reference evidence="7 8" key="2">
    <citation type="submission" date="2016-05" db="EMBL/GenBank/DDBJ databases">
        <title>Lineage-specific infection strategies underlie the spectrum of fungal disease in amphibians.</title>
        <authorList>
            <person name="Cuomo C.A."/>
            <person name="Farrer R.A."/>
            <person name="James T."/>
            <person name="Longcore J."/>
            <person name="Birren B."/>
        </authorList>
    </citation>
    <scope>NUCLEOTIDE SEQUENCE [LARGE SCALE GENOMIC DNA]</scope>
    <source>
        <strain evidence="7 8">JEL423</strain>
    </source>
</reference>
<evidence type="ECO:0000256" key="2">
    <source>
        <dbReference type="ARBA" id="ARBA00022554"/>
    </source>
</evidence>
<evidence type="ECO:0000313" key="8">
    <source>
        <dbReference type="Proteomes" id="UP000077115"/>
    </source>
</evidence>
<feature type="domain" description="SPX" evidence="6">
    <location>
        <begin position="1"/>
        <end position="140"/>
    </location>
</feature>
<reference evidence="7 8" key="1">
    <citation type="submission" date="2006-10" db="EMBL/GenBank/DDBJ databases">
        <title>The Genome Sequence of Batrachochytrium dendrobatidis JEL423.</title>
        <authorList>
            <consortium name="The Broad Institute Genome Sequencing Platform"/>
            <person name="Birren B."/>
            <person name="Lander E."/>
            <person name="Galagan J."/>
            <person name="Cuomo C."/>
            <person name="Devon K."/>
            <person name="Jaffe D."/>
            <person name="Butler J."/>
            <person name="Alvarez P."/>
            <person name="Gnerre S."/>
            <person name="Grabherr M."/>
            <person name="Kleber M."/>
            <person name="Mauceli E."/>
            <person name="Brockman W."/>
            <person name="Young S."/>
            <person name="LaButti K."/>
            <person name="Sykes S."/>
            <person name="DeCaprio D."/>
            <person name="Crawford M."/>
            <person name="Koehrsen M."/>
            <person name="Engels R."/>
            <person name="Montgomery P."/>
            <person name="Pearson M."/>
            <person name="Howarth C."/>
            <person name="Larson L."/>
            <person name="White J."/>
            <person name="O'Leary S."/>
            <person name="Kodira C."/>
            <person name="Zeng Q."/>
            <person name="Yandava C."/>
            <person name="Alvarado L."/>
            <person name="Longcore J."/>
            <person name="James T."/>
        </authorList>
    </citation>
    <scope>NUCLEOTIDE SEQUENCE [LARGE SCALE GENOMIC DNA]</scope>
    <source>
        <strain evidence="7 8">JEL423</strain>
    </source>
</reference>
<dbReference type="PROSITE" id="PS51382">
    <property type="entry name" value="SPX"/>
    <property type="match status" value="1"/>
</dbReference>
<evidence type="ECO:0000256" key="3">
    <source>
        <dbReference type="ARBA" id="ARBA00022692"/>
    </source>
</evidence>
<dbReference type="InterPro" id="IPR051572">
    <property type="entry name" value="VTC_Complex_Subunit"/>
</dbReference>
<evidence type="ECO:0000256" key="5">
    <source>
        <dbReference type="ARBA" id="ARBA00023136"/>
    </source>
</evidence>
<organism evidence="7 8">
    <name type="scientific">Batrachochytrium dendrobatidis (strain JEL423)</name>
    <dbReference type="NCBI Taxonomy" id="403673"/>
    <lineage>
        <taxon>Eukaryota</taxon>
        <taxon>Fungi</taxon>
        <taxon>Fungi incertae sedis</taxon>
        <taxon>Chytridiomycota</taxon>
        <taxon>Chytridiomycota incertae sedis</taxon>
        <taxon>Chytridiomycetes</taxon>
        <taxon>Rhizophydiales</taxon>
        <taxon>Rhizophydiales incertae sedis</taxon>
        <taxon>Batrachochytrium</taxon>
    </lineage>
</organism>
<keyword evidence="5" id="KW-0472">Membrane</keyword>
<dbReference type="PANTHER" id="PTHR46140">
    <property type="entry name" value="VACUOLAR TRANSPORTER CHAPERONE 1-RELATED"/>
    <property type="match status" value="1"/>
</dbReference>
<dbReference type="GO" id="GO:0000329">
    <property type="term" value="C:fungal-type vacuole membrane"/>
    <property type="evidence" value="ECO:0007669"/>
    <property type="project" value="TreeGrafter"/>
</dbReference>
<dbReference type="EMBL" id="DS022300">
    <property type="protein sequence ID" value="OAJ37426.1"/>
    <property type="molecule type" value="Genomic_DNA"/>
</dbReference>
<dbReference type="CDD" id="cd14480">
    <property type="entry name" value="SPX_VTC2_like"/>
    <property type="match status" value="1"/>
</dbReference>
<dbReference type="GO" id="GO:0033254">
    <property type="term" value="C:vacuolar transporter chaperone complex"/>
    <property type="evidence" value="ECO:0007669"/>
    <property type="project" value="TreeGrafter"/>
</dbReference>
<dbReference type="PANTHER" id="PTHR46140:SF1">
    <property type="entry name" value="VACUOLAR TRANSPORTER CHAPERONE COMPLEX SUBUNIT 4-RELATED"/>
    <property type="match status" value="1"/>
</dbReference>
<evidence type="ECO:0000313" key="7">
    <source>
        <dbReference type="EMBL" id="OAJ37426.1"/>
    </source>
</evidence>
<name>A0A177WC96_BATDL</name>